<dbReference type="InterPro" id="IPR027417">
    <property type="entry name" value="P-loop_NTPase"/>
</dbReference>
<evidence type="ECO:0000256" key="1">
    <source>
        <dbReference type="ARBA" id="ARBA00004651"/>
    </source>
</evidence>
<dbReference type="RefSeq" id="WP_345703041.1">
    <property type="nucleotide sequence ID" value="NZ_BAABJP010000022.1"/>
</dbReference>
<dbReference type="Gene3D" id="3.40.50.300">
    <property type="entry name" value="P-loop containing nucleotide triphosphate hydrolases"/>
    <property type="match status" value="1"/>
</dbReference>
<accession>A0ABP9QFV4</accession>
<dbReference type="SUPFAM" id="SSF52540">
    <property type="entry name" value="P-loop containing nucleoside triphosphate hydrolases"/>
    <property type="match status" value="1"/>
</dbReference>
<dbReference type="PROSITE" id="PS50893">
    <property type="entry name" value="ABC_TRANSPORTER_2"/>
    <property type="match status" value="1"/>
</dbReference>
<keyword evidence="9" id="KW-1185">Reference proteome</keyword>
<comment type="caution">
    <text evidence="8">The sequence shown here is derived from an EMBL/GenBank/DDBJ whole genome shotgun (WGS) entry which is preliminary data.</text>
</comment>
<protein>
    <recommendedName>
        <fullName evidence="7">ABC transporter domain-containing protein</fullName>
    </recommendedName>
</protein>
<dbReference type="Pfam" id="PF00005">
    <property type="entry name" value="ABC_tran"/>
    <property type="match status" value="1"/>
</dbReference>
<keyword evidence="2" id="KW-0812">Transmembrane</keyword>
<dbReference type="PANTHER" id="PTHR43394:SF1">
    <property type="entry name" value="ATP-BINDING CASSETTE SUB-FAMILY B MEMBER 10, MITOCHONDRIAL"/>
    <property type="match status" value="1"/>
</dbReference>
<comment type="subcellular location">
    <subcellularLocation>
        <location evidence="1">Cell membrane</location>
        <topology evidence="1">Multi-pass membrane protein</topology>
    </subcellularLocation>
</comment>
<dbReference type="InterPro" id="IPR003593">
    <property type="entry name" value="AAA+_ATPase"/>
</dbReference>
<evidence type="ECO:0000256" key="3">
    <source>
        <dbReference type="ARBA" id="ARBA00022741"/>
    </source>
</evidence>
<evidence type="ECO:0000259" key="7">
    <source>
        <dbReference type="PROSITE" id="PS50893"/>
    </source>
</evidence>
<dbReference type="SMART" id="SM00382">
    <property type="entry name" value="AAA"/>
    <property type="match status" value="1"/>
</dbReference>
<organism evidence="8 9">
    <name type="scientific">Pseudonocardia eucalypti</name>
    <dbReference type="NCBI Taxonomy" id="648755"/>
    <lineage>
        <taxon>Bacteria</taxon>
        <taxon>Bacillati</taxon>
        <taxon>Actinomycetota</taxon>
        <taxon>Actinomycetes</taxon>
        <taxon>Pseudonocardiales</taxon>
        <taxon>Pseudonocardiaceae</taxon>
        <taxon>Pseudonocardia</taxon>
    </lineage>
</organism>
<evidence type="ECO:0000256" key="2">
    <source>
        <dbReference type="ARBA" id="ARBA00022692"/>
    </source>
</evidence>
<sequence>MSNTIYGAAAAAERIIELLDQRPLVAAPAKPRPLERAVGDIKLRQVSFCYPGTTREVLSDITFDVPAGTITALVGMSGAGKTTLTKLLLRLYDPTHGGITIDGHDLRDLDPRQLRNQFAVVLQETLLLDETIAENILAGRAGADHSDVVAAARAADAHEFISALPEGYHTRVGQRGRLLSGGQRQRIAIARAMIRDAPVLILDEPTASLDAAASDHILGPLRRLMAGRTALVISHNLLTVTSARQILYLDHGRITETGTHAELLAEDGQYAQLYRLHVPAHTTTA</sequence>
<dbReference type="PANTHER" id="PTHR43394">
    <property type="entry name" value="ATP-DEPENDENT PERMEASE MDL1, MITOCHONDRIAL"/>
    <property type="match status" value="1"/>
</dbReference>
<name>A0ABP9QFV4_9PSEU</name>
<keyword evidence="6" id="KW-0472">Membrane</keyword>
<dbReference type="Proteomes" id="UP001428817">
    <property type="component" value="Unassembled WGS sequence"/>
</dbReference>
<dbReference type="InterPro" id="IPR017871">
    <property type="entry name" value="ABC_transporter-like_CS"/>
</dbReference>
<evidence type="ECO:0000313" key="8">
    <source>
        <dbReference type="EMBL" id="GAA5161141.1"/>
    </source>
</evidence>
<dbReference type="InterPro" id="IPR039421">
    <property type="entry name" value="Type_1_exporter"/>
</dbReference>
<evidence type="ECO:0000256" key="4">
    <source>
        <dbReference type="ARBA" id="ARBA00022840"/>
    </source>
</evidence>
<dbReference type="Gene3D" id="1.20.1560.10">
    <property type="entry name" value="ABC transporter type 1, transmembrane domain"/>
    <property type="match status" value="1"/>
</dbReference>
<dbReference type="PROSITE" id="PS00211">
    <property type="entry name" value="ABC_TRANSPORTER_1"/>
    <property type="match status" value="1"/>
</dbReference>
<proteinExistence type="predicted"/>
<evidence type="ECO:0000256" key="6">
    <source>
        <dbReference type="ARBA" id="ARBA00023136"/>
    </source>
</evidence>
<feature type="domain" description="ABC transporter" evidence="7">
    <location>
        <begin position="41"/>
        <end position="276"/>
    </location>
</feature>
<dbReference type="InterPro" id="IPR003439">
    <property type="entry name" value="ABC_transporter-like_ATP-bd"/>
</dbReference>
<keyword evidence="4" id="KW-0067">ATP-binding</keyword>
<keyword evidence="3" id="KW-0547">Nucleotide-binding</keyword>
<dbReference type="EMBL" id="BAABJP010000022">
    <property type="protein sequence ID" value="GAA5161141.1"/>
    <property type="molecule type" value="Genomic_DNA"/>
</dbReference>
<evidence type="ECO:0000256" key="5">
    <source>
        <dbReference type="ARBA" id="ARBA00022989"/>
    </source>
</evidence>
<keyword evidence="5" id="KW-1133">Transmembrane helix</keyword>
<dbReference type="InterPro" id="IPR036640">
    <property type="entry name" value="ABC1_TM_sf"/>
</dbReference>
<gene>
    <name evidence="8" type="ORF">GCM10023321_44900</name>
</gene>
<evidence type="ECO:0000313" key="9">
    <source>
        <dbReference type="Proteomes" id="UP001428817"/>
    </source>
</evidence>
<reference evidence="9" key="1">
    <citation type="journal article" date="2019" name="Int. J. Syst. Evol. Microbiol.">
        <title>The Global Catalogue of Microorganisms (GCM) 10K type strain sequencing project: providing services to taxonomists for standard genome sequencing and annotation.</title>
        <authorList>
            <consortium name="The Broad Institute Genomics Platform"/>
            <consortium name="The Broad Institute Genome Sequencing Center for Infectious Disease"/>
            <person name="Wu L."/>
            <person name="Ma J."/>
        </authorList>
    </citation>
    <scope>NUCLEOTIDE SEQUENCE [LARGE SCALE GENOMIC DNA]</scope>
    <source>
        <strain evidence="9">JCM 18303</strain>
    </source>
</reference>